<dbReference type="PATRIC" id="fig|449.7.peg.729"/>
<name>A0A0A8UP85_LEGHA</name>
<dbReference type="KEGG" id="lha:LHA_1511"/>
<keyword evidence="3" id="KW-1185">Reference proteome</keyword>
<accession>A0A0A8UP85</accession>
<dbReference type="HOGENOM" id="CLU_2356254_0_0_6"/>
<evidence type="ECO:0000313" key="2">
    <source>
        <dbReference type="EMBL" id="CEK10553.1"/>
    </source>
</evidence>
<dbReference type="EMBL" id="LN681225">
    <property type="protein sequence ID" value="CEK10553.1"/>
    <property type="molecule type" value="Genomic_DNA"/>
</dbReference>
<protein>
    <recommendedName>
        <fullName evidence="4">Lipoprotein</fullName>
    </recommendedName>
</protein>
<dbReference type="RefSeq" id="WP_045105909.1">
    <property type="nucleotide sequence ID" value="NZ_LN681225.1"/>
</dbReference>
<feature type="chain" id="PRO_5009754231" description="Lipoprotein" evidence="1">
    <location>
        <begin position="25"/>
        <end position="96"/>
    </location>
</feature>
<gene>
    <name evidence="2" type="ORF">LHA_1511</name>
</gene>
<sequence length="96" mass="10461">MRKLPLITSLSILSIGLMSCGTFNQVGTTSHNLVSTGVGYVGNTTHTVGTTVVRGVTVLNGQRASYQDTMTFRRTGVVYRDGYSYTIHQGKYVLVR</sequence>
<dbReference type="PROSITE" id="PS51257">
    <property type="entry name" value="PROKAR_LIPOPROTEIN"/>
    <property type="match status" value="1"/>
</dbReference>
<evidence type="ECO:0000256" key="1">
    <source>
        <dbReference type="SAM" id="SignalP"/>
    </source>
</evidence>
<feature type="signal peptide" evidence="1">
    <location>
        <begin position="1"/>
        <end position="24"/>
    </location>
</feature>
<dbReference type="Proteomes" id="UP000032803">
    <property type="component" value="Chromosome I"/>
</dbReference>
<evidence type="ECO:0000313" key="3">
    <source>
        <dbReference type="Proteomes" id="UP000032803"/>
    </source>
</evidence>
<keyword evidence="1" id="KW-0732">Signal</keyword>
<dbReference type="OrthoDB" id="5653190at2"/>
<organism evidence="2 3">
    <name type="scientific">Legionella hackeliae</name>
    <dbReference type="NCBI Taxonomy" id="449"/>
    <lineage>
        <taxon>Bacteria</taxon>
        <taxon>Pseudomonadati</taxon>
        <taxon>Pseudomonadota</taxon>
        <taxon>Gammaproteobacteria</taxon>
        <taxon>Legionellales</taxon>
        <taxon>Legionellaceae</taxon>
        <taxon>Legionella</taxon>
    </lineage>
</organism>
<dbReference type="STRING" id="449.LHA_1511"/>
<dbReference type="AlphaFoldDB" id="A0A0A8UP85"/>
<proteinExistence type="predicted"/>
<evidence type="ECO:0008006" key="4">
    <source>
        <dbReference type="Google" id="ProtNLM"/>
    </source>
</evidence>
<reference evidence="3" key="1">
    <citation type="submission" date="2014-09" db="EMBL/GenBank/DDBJ databases">
        <authorList>
            <person name="Gomez-Valero L."/>
        </authorList>
    </citation>
    <scope>NUCLEOTIDE SEQUENCE [LARGE SCALE GENOMIC DNA]</scope>
    <source>
        <strain evidence="3">ATCC35250</strain>
    </source>
</reference>